<evidence type="ECO:0000313" key="11">
    <source>
        <dbReference type="Proteomes" id="UP000619244"/>
    </source>
</evidence>
<feature type="transmembrane region" description="Helical" evidence="8">
    <location>
        <begin position="56"/>
        <end position="75"/>
    </location>
</feature>
<sequence length="495" mass="50715">MARMSTPAPPPAQTARSPWLALVILCVGNLMIILDGSIVTVALPTIQQDLGFTQSGLAWVVNSYLIAFAGLLLLSGRLGDLLGSKHIFTAGLVLFTAASLACGLATAPWALVAFRFVQGVGGALTSAVALGMIITLFQDPAQRAKALAAYAFVGAAGSSLGLILGGVLTQSLSWEWIFLVNVPIGVVAIVLTLRVVPGLPGLGLRQGADVTGAVLATGGLMLLVYTIIKAEDYTWSDARSLGLLLASLALLAGFVLRQARAASPLLPLHIFRSRTVSGANVIMLLMVAGLFGYQFCTALYFQNVLGYDALRTGLAFLPAPVTIAVVSLGLAARLNQRFGARPVLIGGLLLVAAGLALLARVPSDGQYALDVVPPFILLGVGFGAAMPALMGQAMSVNSPNDAGIASGLVNTTQQVGASLGTAVLATAAASHTAALLREHENQIDALTGGFRLAYALSAAFVLVSLLVAAFVLRTPRSAGPQATEQAPSDTAAATG</sequence>
<evidence type="ECO:0000256" key="2">
    <source>
        <dbReference type="ARBA" id="ARBA00022448"/>
    </source>
</evidence>
<dbReference type="InterPro" id="IPR036259">
    <property type="entry name" value="MFS_trans_sf"/>
</dbReference>
<dbReference type="PANTHER" id="PTHR42718">
    <property type="entry name" value="MAJOR FACILITATOR SUPERFAMILY MULTIDRUG TRANSPORTER MFSC"/>
    <property type="match status" value="1"/>
</dbReference>
<evidence type="ECO:0000256" key="8">
    <source>
        <dbReference type="SAM" id="Phobius"/>
    </source>
</evidence>
<dbReference type="Pfam" id="PF07690">
    <property type="entry name" value="MFS_1"/>
    <property type="match status" value="1"/>
</dbReference>
<feature type="transmembrane region" description="Helical" evidence="8">
    <location>
        <begin position="343"/>
        <end position="359"/>
    </location>
</feature>
<reference evidence="10" key="1">
    <citation type="journal article" date="2014" name="Int. J. Syst. Evol. Microbiol.">
        <title>Complete genome sequence of Corynebacterium casei LMG S-19264T (=DSM 44701T), isolated from a smear-ripened cheese.</title>
        <authorList>
            <consortium name="US DOE Joint Genome Institute (JGI-PGF)"/>
            <person name="Walter F."/>
            <person name="Albersmeier A."/>
            <person name="Kalinowski J."/>
            <person name="Ruckert C."/>
        </authorList>
    </citation>
    <scope>NUCLEOTIDE SEQUENCE</scope>
    <source>
        <strain evidence="10">JCM 4790</strain>
    </source>
</reference>
<evidence type="ECO:0000256" key="7">
    <source>
        <dbReference type="ARBA" id="ARBA00023251"/>
    </source>
</evidence>
<dbReference type="CDD" id="cd17321">
    <property type="entry name" value="MFS_MMR_MDR_like"/>
    <property type="match status" value="1"/>
</dbReference>
<dbReference type="GO" id="GO:0022857">
    <property type="term" value="F:transmembrane transporter activity"/>
    <property type="evidence" value="ECO:0007669"/>
    <property type="project" value="InterPro"/>
</dbReference>
<gene>
    <name evidence="10" type="ORF">GCM10010358_77220</name>
</gene>
<feature type="transmembrane region" description="Helical" evidence="8">
    <location>
        <begin position="149"/>
        <end position="170"/>
    </location>
</feature>
<accession>A0A918P251</accession>
<evidence type="ECO:0000256" key="3">
    <source>
        <dbReference type="ARBA" id="ARBA00022475"/>
    </source>
</evidence>
<feature type="transmembrane region" description="Helical" evidence="8">
    <location>
        <begin position="208"/>
        <end position="228"/>
    </location>
</feature>
<dbReference type="EMBL" id="BMVU01000090">
    <property type="protein sequence ID" value="GGY13513.1"/>
    <property type="molecule type" value="Genomic_DNA"/>
</dbReference>
<feature type="transmembrane region" description="Helical" evidence="8">
    <location>
        <begin position="313"/>
        <end position="331"/>
    </location>
</feature>
<evidence type="ECO:0000259" key="9">
    <source>
        <dbReference type="PROSITE" id="PS50850"/>
    </source>
</evidence>
<comment type="caution">
    <text evidence="10">The sequence shown here is derived from an EMBL/GenBank/DDBJ whole genome shotgun (WGS) entry which is preliminary data.</text>
</comment>
<dbReference type="GO" id="GO:0046677">
    <property type="term" value="P:response to antibiotic"/>
    <property type="evidence" value="ECO:0007669"/>
    <property type="project" value="UniProtKB-KW"/>
</dbReference>
<evidence type="ECO:0000256" key="6">
    <source>
        <dbReference type="ARBA" id="ARBA00023136"/>
    </source>
</evidence>
<organism evidence="10 11">
    <name type="scientific">Streptomyces minutiscleroticus</name>
    <dbReference type="NCBI Taxonomy" id="68238"/>
    <lineage>
        <taxon>Bacteria</taxon>
        <taxon>Bacillati</taxon>
        <taxon>Actinomycetota</taxon>
        <taxon>Actinomycetes</taxon>
        <taxon>Kitasatosporales</taxon>
        <taxon>Streptomycetaceae</taxon>
        <taxon>Streptomyces</taxon>
    </lineage>
</organism>
<evidence type="ECO:0000256" key="4">
    <source>
        <dbReference type="ARBA" id="ARBA00022692"/>
    </source>
</evidence>
<feature type="transmembrane region" description="Helical" evidence="8">
    <location>
        <begin position="240"/>
        <end position="257"/>
    </location>
</feature>
<comment type="subcellular location">
    <subcellularLocation>
        <location evidence="1">Cell membrane</location>
        <topology evidence="1">Multi-pass membrane protein</topology>
    </subcellularLocation>
</comment>
<keyword evidence="4 8" id="KW-0812">Transmembrane</keyword>
<evidence type="ECO:0000256" key="5">
    <source>
        <dbReference type="ARBA" id="ARBA00022989"/>
    </source>
</evidence>
<keyword evidence="3" id="KW-1003">Cell membrane</keyword>
<dbReference type="InterPro" id="IPR020846">
    <property type="entry name" value="MFS_dom"/>
</dbReference>
<proteinExistence type="predicted"/>
<dbReference type="Proteomes" id="UP000619244">
    <property type="component" value="Unassembled WGS sequence"/>
</dbReference>
<feature type="transmembrane region" description="Helical" evidence="8">
    <location>
        <begin position="87"/>
        <end position="110"/>
    </location>
</feature>
<feature type="transmembrane region" description="Helical" evidence="8">
    <location>
        <begin position="371"/>
        <end position="390"/>
    </location>
</feature>
<dbReference type="PANTHER" id="PTHR42718:SF46">
    <property type="entry name" value="BLR6921 PROTEIN"/>
    <property type="match status" value="1"/>
</dbReference>
<feature type="domain" description="Major facilitator superfamily (MFS) profile" evidence="9">
    <location>
        <begin position="21"/>
        <end position="476"/>
    </location>
</feature>
<evidence type="ECO:0000256" key="1">
    <source>
        <dbReference type="ARBA" id="ARBA00004651"/>
    </source>
</evidence>
<dbReference type="AlphaFoldDB" id="A0A918P251"/>
<keyword evidence="11" id="KW-1185">Reference proteome</keyword>
<keyword evidence="5 8" id="KW-1133">Transmembrane helix</keyword>
<feature type="transmembrane region" description="Helical" evidence="8">
    <location>
        <begin position="278"/>
        <end position="301"/>
    </location>
</feature>
<keyword evidence="2" id="KW-0813">Transport</keyword>
<feature type="transmembrane region" description="Helical" evidence="8">
    <location>
        <begin position="116"/>
        <end position="137"/>
    </location>
</feature>
<dbReference type="PROSITE" id="PS50850">
    <property type="entry name" value="MFS"/>
    <property type="match status" value="1"/>
</dbReference>
<feature type="transmembrane region" description="Helical" evidence="8">
    <location>
        <begin position="176"/>
        <end position="196"/>
    </location>
</feature>
<dbReference type="GO" id="GO:0005886">
    <property type="term" value="C:plasma membrane"/>
    <property type="evidence" value="ECO:0007669"/>
    <property type="project" value="UniProtKB-SubCell"/>
</dbReference>
<feature type="transmembrane region" description="Helical" evidence="8">
    <location>
        <begin position="452"/>
        <end position="472"/>
    </location>
</feature>
<protein>
    <submittedName>
        <fullName evidence="10">MFS transporter</fullName>
    </submittedName>
</protein>
<dbReference type="NCBIfam" id="TIGR00711">
    <property type="entry name" value="efflux_EmrB"/>
    <property type="match status" value="1"/>
</dbReference>
<evidence type="ECO:0000313" key="10">
    <source>
        <dbReference type="EMBL" id="GGY13513.1"/>
    </source>
</evidence>
<feature type="transmembrane region" description="Helical" evidence="8">
    <location>
        <begin position="20"/>
        <end position="44"/>
    </location>
</feature>
<dbReference type="InterPro" id="IPR011701">
    <property type="entry name" value="MFS"/>
</dbReference>
<reference evidence="10" key="2">
    <citation type="submission" date="2020-09" db="EMBL/GenBank/DDBJ databases">
        <authorList>
            <person name="Sun Q."/>
            <person name="Ohkuma M."/>
        </authorList>
    </citation>
    <scope>NUCLEOTIDE SEQUENCE</scope>
    <source>
        <strain evidence="10">JCM 4790</strain>
    </source>
</reference>
<keyword evidence="7" id="KW-0046">Antibiotic resistance</keyword>
<dbReference type="InterPro" id="IPR004638">
    <property type="entry name" value="EmrB-like"/>
</dbReference>
<keyword evidence="6 8" id="KW-0472">Membrane</keyword>
<dbReference type="Gene3D" id="1.20.1250.20">
    <property type="entry name" value="MFS general substrate transporter like domains"/>
    <property type="match status" value="1"/>
</dbReference>
<dbReference type="Gene3D" id="1.20.1720.10">
    <property type="entry name" value="Multidrug resistance protein D"/>
    <property type="match status" value="1"/>
</dbReference>
<dbReference type="SUPFAM" id="SSF103473">
    <property type="entry name" value="MFS general substrate transporter"/>
    <property type="match status" value="1"/>
</dbReference>
<name>A0A918P251_9ACTN</name>